<protein>
    <submittedName>
        <fullName evidence="1">Uncharacterized protein</fullName>
    </submittedName>
</protein>
<dbReference type="AlphaFoldDB" id="A0A2W2EJD9"/>
<organism evidence="1 2">
    <name type="scientific">Nonomuraea aridisoli</name>
    <dbReference type="NCBI Taxonomy" id="2070368"/>
    <lineage>
        <taxon>Bacteria</taxon>
        <taxon>Bacillati</taxon>
        <taxon>Actinomycetota</taxon>
        <taxon>Actinomycetes</taxon>
        <taxon>Streptosporangiales</taxon>
        <taxon>Streptosporangiaceae</taxon>
        <taxon>Nonomuraea</taxon>
    </lineage>
</organism>
<reference evidence="1 2" key="1">
    <citation type="submission" date="2018-01" db="EMBL/GenBank/DDBJ databases">
        <title>Draft genome sequence of Nonomuraea sp. KC333.</title>
        <authorList>
            <person name="Sahin N."/>
            <person name="Saygin H."/>
            <person name="Ay H."/>
        </authorList>
    </citation>
    <scope>NUCLEOTIDE SEQUENCE [LARGE SCALE GENOMIC DNA]</scope>
    <source>
        <strain evidence="1 2">KC333</strain>
    </source>
</reference>
<dbReference type="EMBL" id="POUD01000006">
    <property type="protein sequence ID" value="PZG22771.1"/>
    <property type="molecule type" value="Genomic_DNA"/>
</dbReference>
<comment type="caution">
    <text evidence="1">The sequence shown here is derived from an EMBL/GenBank/DDBJ whole genome shotgun (WGS) entry which is preliminary data.</text>
</comment>
<proteinExistence type="predicted"/>
<gene>
    <name evidence="1" type="ORF">C1J01_02725</name>
</gene>
<sequence>MTKGDNRMHPHALFSRARRHGWEIEADRSSSEIVVTLRRDVWRLEVVFSGRAPRYATITGPGFSEGPSVNLRAINGLVRCDPGRIGVVAEAAVAGRAPAREEVGHTGTEP</sequence>
<dbReference type="OrthoDB" id="3541393at2"/>
<keyword evidence="2" id="KW-1185">Reference proteome</keyword>
<dbReference type="RefSeq" id="WP_111175596.1">
    <property type="nucleotide sequence ID" value="NZ_POUD01000006.1"/>
</dbReference>
<name>A0A2W2EJD9_9ACTN</name>
<evidence type="ECO:0000313" key="1">
    <source>
        <dbReference type="EMBL" id="PZG22771.1"/>
    </source>
</evidence>
<dbReference type="Proteomes" id="UP000249304">
    <property type="component" value="Unassembled WGS sequence"/>
</dbReference>
<accession>A0A2W2EJD9</accession>
<evidence type="ECO:0000313" key="2">
    <source>
        <dbReference type="Proteomes" id="UP000249304"/>
    </source>
</evidence>